<dbReference type="GO" id="GO:0006729">
    <property type="term" value="P:tetrahydrobiopterin biosynthetic process"/>
    <property type="evidence" value="ECO:0007669"/>
    <property type="project" value="InterPro"/>
</dbReference>
<evidence type="ECO:0000256" key="4">
    <source>
        <dbReference type="ARBA" id="ARBA00023239"/>
    </source>
</evidence>
<dbReference type="HAMAP" id="MF_00434">
    <property type="entry name" value="Pterin_4_alpha"/>
    <property type="match status" value="1"/>
</dbReference>
<evidence type="ECO:0000313" key="5">
    <source>
        <dbReference type="EMBL" id="EQD47908.1"/>
    </source>
</evidence>
<dbReference type="EC" id="4.2.1.96" evidence="3"/>
<feature type="non-terminal residue" evidence="5">
    <location>
        <position position="97"/>
    </location>
</feature>
<dbReference type="NCBIfam" id="NF002017">
    <property type="entry name" value="PRK00823.1-2"/>
    <property type="match status" value="1"/>
</dbReference>
<evidence type="ECO:0000256" key="2">
    <source>
        <dbReference type="ARBA" id="ARBA00006472"/>
    </source>
</evidence>
<sequence>HGDIQPLPEAEVEELLGHLAGAWDRSGPLIRRHIQTRNFAQAFALATRVALLAEREGHHPELQVGWGHLVVELTTHAAGGLTRNDFIMAAKVDRVID</sequence>
<dbReference type="InterPro" id="IPR036428">
    <property type="entry name" value="PCD_sf"/>
</dbReference>
<proteinExistence type="inferred from homology"/>
<name>T0ZT87_9ZZZZ</name>
<evidence type="ECO:0000256" key="1">
    <source>
        <dbReference type="ARBA" id="ARBA00001554"/>
    </source>
</evidence>
<dbReference type="InterPro" id="IPR001533">
    <property type="entry name" value="Pterin_deHydtase"/>
</dbReference>
<dbReference type="EMBL" id="AUZY01007908">
    <property type="protein sequence ID" value="EQD47908.1"/>
    <property type="molecule type" value="Genomic_DNA"/>
</dbReference>
<evidence type="ECO:0000256" key="3">
    <source>
        <dbReference type="ARBA" id="ARBA00013252"/>
    </source>
</evidence>
<dbReference type="AlphaFoldDB" id="T0ZT87"/>
<feature type="non-terminal residue" evidence="5">
    <location>
        <position position="1"/>
    </location>
</feature>
<dbReference type="GO" id="GO:0008124">
    <property type="term" value="F:4-alpha-hydroxytetrahydrobiopterin dehydratase activity"/>
    <property type="evidence" value="ECO:0007669"/>
    <property type="project" value="UniProtKB-EC"/>
</dbReference>
<dbReference type="PANTHER" id="PTHR12599:SF0">
    <property type="entry name" value="PTERIN-4-ALPHA-CARBINOLAMINE DEHYDRATASE"/>
    <property type="match status" value="1"/>
</dbReference>
<comment type="caution">
    <text evidence="5">The sequence shown here is derived from an EMBL/GenBank/DDBJ whole genome shotgun (WGS) entry which is preliminary data.</text>
</comment>
<dbReference type="Pfam" id="PF01329">
    <property type="entry name" value="Pterin_4a"/>
    <property type="match status" value="1"/>
</dbReference>
<dbReference type="PANTHER" id="PTHR12599">
    <property type="entry name" value="PTERIN-4-ALPHA-CARBINOLAMINE DEHYDRATASE"/>
    <property type="match status" value="1"/>
</dbReference>
<keyword evidence="4 5" id="KW-0456">Lyase</keyword>
<reference evidence="5" key="2">
    <citation type="journal article" date="2014" name="ISME J.">
        <title>Microbial stratification in low pH oxic and suboxic macroscopic growths along an acid mine drainage.</title>
        <authorList>
            <person name="Mendez-Garcia C."/>
            <person name="Mesa V."/>
            <person name="Sprenger R.R."/>
            <person name="Richter M."/>
            <person name="Diez M.S."/>
            <person name="Solano J."/>
            <person name="Bargiela R."/>
            <person name="Golyshina O.V."/>
            <person name="Manteca A."/>
            <person name="Ramos J.L."/>
            <person name="Gallego J.R."/>
            <person name="Llorente I."/>
            <person name="Martins Dos Santos V.A."/>
            <person name="Jensen O.N."/>
            <person name="Pelaez A.I."/>
            <person name="Sanchez J."/>
            <person name="Ferrer M."/>
        </authorList>
    </citation>
    <scope>NUCLEOTIDE SEQUENCE</scope>
</reference>
<gene>
    <name evidence="5" type="ORF">B1B_12107</name>
</gene>
<organism evidence="5">
    <name type="scientific">mine drainage metagenome</name>
    <dbReference type="NCBI Taxonomy" id="410659"/>
    <lineage>
        <taxon>unclassified sequences</taxon>
        <taxon>metagenomes</taxon>
        <taxon>ecological metagenomes</taxon>
    </lineage>
</organism>
<comment type="similarity">
    <text evidence="2">Belongs to the pterin-4-alpha-carbinolamine dehydratase family.</text>
</comment>
<protein>
    <recommendedName>
        <fullName evidence="3">4a-hydroxytetrahydrobiopterin dehydratase</fullName>
        <ecNumber evidence="3">4.2.1.96</ecNumber>
    </recommendedName>
</protein>
<accession>T0ZT87</accession>
<comment type="catalytic activity">
    <reaction evidence="1">
        <text>(4aS,6R)-4a-hydroxy-L-erythro-5,6,7,8-tetrahydrobiopterin = (6R)-L-erythro-6,7-dihydrobiopterin + H2O</text>
        <dbReference type="Rhea" id="RHEA:11920"/>
        <dbReference type="ChEBI" id="CHEBI:15377"/>
        <dbReference type="ChEBI" id="CHEBI:15642"/>
        <dbReference type="ChEBI" id="CHEBI:43120"/>
        <dbReference type="EC" id="4.2.1.96"/>
    </reaction>
</comment>
<dbReference type="Gene3D" id="3.30.1360.20">
    <property type="entry name" value="Transcriptional coactivator/pterin dehydratase"/>
    <property type="match status" value="1"/>
</dbReference>
<dbReference type="SUPFAM" id="SSF55248">
    <property type="entry name" value="PCD-like"/>
    <property type="match status" value="1"/>
</dbReference>
<reference evidence="5" key="1">
    <citation type="submission" date="2013-08" db="EMBL/GenBank/DDBJ databases">
        <authorList>
            <person name="Mendez C."/>
            <person name="Richter M."/>
            <person name="Ferrer M."/>
            <person name="Sanchez J."/>
        </authorList>
    </citation>
    <scope>NUCLEOTIDE SEQUENCE</scope>
</reference>